<dbReference type="Pfam" id="PF00440">
    <property type="entry name" value="TetR_N"/>
    <property type="match status" value="1"/>
</dbReference>
<dbReference type="SUPFAM" id="SSF46689">
    <property type="entry name" value="Homeodomain-like"/>
    <property type="match status" value="1"/>
</dbReference>
<feature type="DNA-binding region" description="H-T-H motif" evidence="2">
    <location>
        <begin position="35"/>
        <end position="54"/>
    </location>
</feature>
<name>A0ABT3H265_9RHOB</name>
<proteinExistence type="predicted"/>
<evidence type="ECO:0000256" key="1">
    <source>
        <dbReference type="ARBA" id="ARBA00023125"/>
    </source>
</evidence>
<comment type="caution">
    <text evidence="4">The sequence shown here is derived from an EMBL/GenBank/DDBJ whole genome shotgun (WGS) entry which is preliminary data.</text>
</comment>
<dbReference type="Proteomes" id="UP001208938">
    <property type="component" value="Unassembled WGS sequence"/>
</dbReference>
<reference evidence="4 5" key="1">
    <citation type="submission" date="2022-10" db="EMBL/GenBank/DDBJ databases">
        <title>Pararhodobacter sp. nov., isolated from marine algae.</title>
        <authorList>
            <person name="Choi B.J."/>
            <person name="Kim J.M."/>
            <person name="Lee J.K."/>
            <person name="Choi D.G."/>
            <person name="Jeon C.O."/>
        </authorList>
    </citation>
    <scope>NUCLEOTIDE SEQUENCE [LARGE SCALE GENOMIC DNA]</scope>
    <source>
        <strain evidence="4 5">ZQ420</strain>
    </source>
</reference>
<keyword evidence="5" id="KW-1185">Reference proteome</keyword>
<protein>
    <submittedName>
        <fullName evidence="4">TetR/AcrR family transcriptional regulator</fullName>
    </submittedName>
</protein>
<accession>A0ABT3H265</accession>
<evidence type="ECO:0000313" key="5">
    <source>
        <dbReference type="Proteomes" id="UP001208938"/>
    </source>
</evidence>
<dbReference type="EMBL" id="JAPDFL010000001">
    <property type="protein sequence ID" value="MCW1933856.1"/>
    <property type="molecule type" value="Genomic_DNA"/>
</dbReference>
<dbReference type="PROSITE" id="PS50977">
    <property type="entry name" value="HTH_TETR_2"/>
    <property type="match status" value="1"/>
</dbReference>
<organism evidence="4 5">
    <name type="scientific">Pararhodobacter zhoushanensis</name>
    <dbReference type="NCBI Taxonomy" id="2479545"/>
    <lineage>
        <taxon>Bacteria</taxon>
        <taxon>Pseudomonadati</taxon>
        <taxon>Pseudomonadota</taxon>
        <taxon>Alphaproteobacteria</taxon>
        <taxon>Rhodobacterales</taxon>
        <taxon>Paracoccaceae</taxon>
        <taxon>Pararhodobacter</taxon>
    </lineage>
</organism>
<dbReference type="InterPro" id="IPR009057">
    <property type="entry name" value="Homeodomain-like_sf"/>
</dbReference>
<evidence type="ECO:0000313" key="4">
    <source>
        <dbReference type="EMBL" id="MCW1933856.1"/>
    </source>
</evidence>
<feature type="domain" description="HTH tetR-type" evidence="3">
    <location>
        <begin position="12"/>
        <end position="72"/>
    </location>
</feature>
<dbReference type="Gene3D" id="1.10.357.10">
    <property type="entry name" value="Tetracycline Repressor, domain 2"/>
    <property type="match status" value="1"/>
</dbReference>
<dbReference type="RefSeq" id="WP_264506725.1">
    <property type="nucleotide sequence ID" value="NZ_JAPDFL010000001.1"/>
</dbReference>
<sequence>MPSQRKTRGPGRTTRDDWMQAALALLIAEGVESVKILRLADQLDCARSSFYWFFKDRGALLEALLEHWETTNTSALIAATRRPSDTITQALGHLYATWEAPGGFDTRLDFAIRGWASRDPDVRARLSACDDARIAAMAGMFERHGFAAAEADVRGRIVYFTQIGYATVDQQESAELRASRGRDYVTCLTGQEPREGDLALAYTVLDQLSRA</sequence>
<evidence type="ECO:0000256" key="2">
    <source>
        <dbReference type="PROSITE-ProRule" id="PRU00335"/>
    </source>
</evidence>
<evidence type="ECO:0000259" key="3">
    <source>
        <dbReference type="PROSITE" id="PS50977"/>
    </source>
</evidence>
<gene>
    <name evidence="4" type="ORF">OKW52_16735</name>
</gene>
<keyword evidence="1 2" id="KW-0238">DNA-binding</keyword>
<dbReference type="InterPro" id="IPR001647">
    <property type="entry name" value="HTH_TetR"/>
</dbReference>